<protein>
    <submittedName>
        <fullName evidence="2">Uncharacterized protein</fullName>
    </submittedName>
</protein>
<feature type="region of interest" description="Disordered" evidence="1">
    <location>
        <begin position="223"/>
        <end position="254"/>
    </location>
</feature>
<proteinExistence type="predicted"/>
<gene>
    <name evidence="2" type="primary">WBGene00094414</name>
</gene>
<evidence type="ECO:0000313" key="2">
    <source>
        <dbReference type="EnsemblMetazoa" id="PPA04860.1"/>
    </source>
</evidence>
<feature type="compositionally biased region" description="Basic and acidic residues" evidence="1">
    <location>
        <begin position="235"/>
        <end position="244"/>
    </location>
</feature>
<name>A0A2A6CEK5_PRIPA</name>
<evidence type="ECO:0000313" key="3">
    <source>
        <dbReference type="Proteomes" id="UP000005239"/>
    </source>
</evidence>
<reference evidence="3" key="1">
    <citation type="journal article" date="2008" name="Nat. Genet.">
        <title>The Pristionchus pacificus genome provides a unique perspective on nematode lifestyle and parasitism.</title>
        <authorList>
            <person name="Dieterich C."/>
            <person name="Clifton S.W."/>
            <person name="Schuster L.N."/>
            <person name="Chinwalla A."/>
            <person name="Delehaunty K."/>
            <person name="Dinkelacker I."/>
            <person name="Fulton L."/>
            <person name="Fulton R."/>
            <person name="Godfrey J."/>
            <person name="Minx P."/>
            <person name="Mitreva M."/>
            <person name="Roeseler W."/>
            <person name="Tian H."/>
            <person name="Witte H."/>
            <person name="Yang S.P."/>
            <person name="Wilson R.K."/>
            <person name="Sommer R.J."/>
        </authorList>
    </citation>
    <scope>NUCLEOTIDE SEQUENCE [LARGE SCALE GENOMIC DNA]</scope>
    <source>
        <strain evidence="3">PS312</strain>
    </source>
</reference>
<reference evidence="2" key="2">
    <citation type="submission" date="2022-06" db="UniProtKB">
        <authorList>
            <consortium name="EnsemblMetazoa"/>
        </authorList>
    </citation>
    <scope>IDENTIFICATION</scope>
    <source>
        <strain evidence="2">PS312</strain>
    </source>
</reference>
<accession>A0A8R1U4I2</accession>
<keyword evidence="3" id="KW-1185">Reference proteome</keyword>
<sequence length="489" mass="56343">MPYPNRYGCVVLIHLYERNASDVLLLWSARLVAGLQENDNDGRELKMLLERFLENDSSSRQDYDWRNVHTADIPVENDVDHVPQCSYWQTPAEVSRAAHSTTSFVTPPPDNTACSGGDYFDSHGGNNKSGEVIAPEEENHFDEVMNAVASNAIPAPQHTPIAKPSKRTKSVFEEVSDAVVAEKFLFRPLFHEEIHEKEKKSTCNETPKDVIAISVLPNPSKRISAPVSKQVNKSAAHETPEHRVTKSKNTLRAQKPTTKEINAAANHDHDYYRKKRTNLQQDKPRSTVMSPQNDAPLVDKQIDHQNWPRRSAKFFDPSSTLKLKEKVPESYKGSFFLTKEYITQKVLRLHLNLRTIEVRRIDADFLVEEFVNYDSRMMPDVDRIYEVINQIPYFRNVRPPRYLLINTFHLPSPIDLDVKGHGGDRFQVNNFNTNAITHSPMRRANFEMILEFAMNVEYFSKEKLALKVKETLSNNFPRNFTEHWNDQEQ</sequence>
<evidence type="ECO:0000256" key="1">
    <source>
        <dbReference type="SAM" id="MobiDB-lite"/>
    </source>
</evidence>
<organism evidence="2 3">
    <name type="scientific">Pristionchus pacificus</name>
    <name type="common">Parasitic nematode worm</name>
    <dbReference type="NCBI Taxonomy" id="54126"/>
    <lineage>
        <taxon>Eukaryota</taxon>
        <taxon>Metazoa</taxon>
        <taxon>Ecdysozoa</taxon>
        <taxon>Nematoda</taxon>
        <taxon>Chromadorea</taxon>
        <taxon>Rhabditida</taxon>
        <taxon>Rhabditina</taxon>
        <taxon>Diplogasteromorpha</taxon>
        <taxon>Diplogasteroidea</taxon>
        <taxon>Neodiplogasteridae</taxon>
        <taxon>Pristionchus</taxon>
    </lineage>
</organism>
<dbReference type="EnsemblMetazoa" id="PPA04860.1">
    <property type="protein sequence ID" value="PPA04860.1"/>
    <property type="gene ID" value="WBGene00094414"/>
</dbReference>
<dbReference type="Proteomes" id="UP000005239">
    <property type="component" value="Unassembled WGS sequence"/>
</dbReference>
<accession>A0A2A6CEK5</accession>
<dbReference type="AlphaFoldDB" id="A0A2A6CEK5"/>